<protein>
    <submittedName>
        <fullName evidence="2">Uncharacterized protein</fullName>
    </submittedName>
</protein>
<evidence type="ECO:0000313" key="2">
    <source>
        <dbReference type="EMBL" id="PNE30320.1"/>
    </source>
</evidence>
<reference evidence="1 4" key="3">
    <citation type="submission" date="2020-08" db="EMBL/GenBank/DDBJ databases">
        <title>Genomic Encyclopedia of Type Strains, Phase III (KMG-III): the genomes of soil and plant-associated and newly described type strains.</title>
        <authorList>
            <person name="Whitman W."/>
        </authorList>
    </citation>
    <scope>NUCLEOTIDE SEQUENCE [LARGE SCALE GENOMIC DNA]</scope>
    <source>
        <strain evidence="1 4">CECT 3259</strain>
    </source>
</reference>
<sequence>MPNLKPKSEPKSLTGNARLIIAPFLYGWPDKRCLLAYTSHEGLAVVAALPDEKGMAPSLWDVAANHLATNIRPDDVDEQYARWVVSTGWGYSVIRWNPSLTLDGEEWTVTIRKTVREFKEHQYGRAVCGWYGVHTGALTLKDPLLANKARGMLNER</sequence>
<accession>A0A2N8NNG9</accession>
<dbReference type="AlphaFoldDB" id="A0A2N8NNG9"/>
<evidence type="ECO:0000313" key="4">
    <source>
        <dbReference type="Proteomes" id="UP000528608"/>
    </source>
</evidence>
<reference evidence="2" key="2">
    <citation type="submission" date="2015-07" db="EMBL/GenBank/DDBJ databases">
        <authorList>
            <person name="Noorani M."/>
        </authorList>
    </citation>
    <scope>NUCLEOTIDE SEQUENCE [LARGE SCALE GENOMIC DNA]</scope>
    <source>
        <strain evidence="2">ATCC 27428</strain>
    </source>
</reference>
<dbReference type="Proteomes" id="UP000235945">
    <property type="component" value="Unassembled WGS sequence"/>
</dbReference>
<dbReference type="Proteomes" id="UP000528608">
    <property type="component" value="Unassembled WGS sequence"/>
</dbReference>
<proteinExistence type="predicted"/>
<evidence type="ECO:0000313" key="3">
    <source>
        <dbReference type="Proteomes" id="UP000235945"/>
    </source>
</evidence>
<dbReference type="EMBL" id="JACHJF010000041">
    <property type="protein sequence ID" value="MBB5123084.1"/>
    <property type="molecule type" value="Genomic_DNA"/>
</dbReference>
<name>A0A2N8NNG9_STREU</name>
<dbReference type="RefSeq" id="WP_170127833.1">
    <property type="nucleotide sequence ID" value="NZ_JACHJF010000041.1"/>
</dbReference>
<dbReference type="EMBL" id="LGUI01000012">
    <property type="protein sequence ID" value="PNE30320.1"/>
    <property type="molecule type" value="Genomic_DNA"/>
</dbReference>
<gene>
    <name evidence="2" type="ORF">AF335_28995</name>
    <name evidence="1" type="ORF">FHS36_006561</name>
</gene>
<keyword evidence="3" id="KW-1185">Reference proteome</keyword>
<evidence type="ECO:0000313" key="1">
    <source>
        <dbReference type="EMBL" id="MBB5123084.1"/>
    </source>
</evidence>
<reference evidence="3" key="1">
    <citation type="submission" date="2015-07" db="EMBL/GenBank/DDBJ databases">
        <authorList>
            <person name="Graham D.E."/>
            <person name="Giannone R.J."/>
            <person name="Gulvik C.A."/>
            <person name="Hettich R.L."/>
            <person name="Klingeman D.M."/>
            <person name="Mahan K.M."/>
            <person name="Parry R.J."/>
            <person name="Spain J.C."/>
        </authorList>
    </citation>
    <scope>NUCLEOTIDE SEQUENCE [LARGE SCALE GENOMIC DNA]</scope>
    <source>
        <strain evidence="3">ATCC 27428</strain>
    </source>
</reference>
<comment type="caution">
    <text evidence="2">The sequence shown here is derived from an EMBL/GenBank/DDBJ whole genome shotgun (WGS) entry which is preliminary data.</text>
</comment>
<organism evidence="2 3">
    <name type="scientific">Streptomyces eurocidicus</name>
    <name type="common">Streptoverticillium eurocidicus</name>
    <dbReference type="NCBI Taxonomy" id="66423"/>
    <lineage>
        <taxon>Bacteria</taxon>
        <taxon>Bacillati</taxon>
        <taxon>Actinomycetota</taxon>
        <taxon>Actinomycetes</taxon>
        <taxon>Kitasatosporales</taxon>
        <taxon>Streptomycetaceae</taxon>
        <taxon>Streptomyces</taxon>
    </lineage>
</organism>